<dbReference type="EMBL" id="JAQNWR010000005">
    <property type="protein sequence ID" value="MDC2408113.1"/>
    <property type="molecule type" value="Genomic_DNA"/>
</dbReference>
<evidence type="ECO:0000313" key="13">
    <source>
        <dbReference type="Proteomes" id="UP000460135"/>
    </source>
</evidence>
<dbReference type="RefSeq" id="WP_032841836.1">
    <property type="nucleotide sequence ID" value="NZ_BAABYJ010000001.1"/>
</dbReference>
<evidence type="ECO:0000313" key="3">
    <source>
        <dbReference type="EMBL" id="KAA3806335.1"/>
    </source>
</evidence>
<dbReference type="PANTHER" id="PTHR43377">
    <property type="entry name" value="BILIVERDIN REDUCTASE A"/>
    <property type="match status" value="1"/>
</dbReference>
<comment type="caution">
    <text evidence="5">The sequence shown here is derived from an EMBL/GenBank/DDBJ whole genome shotgun (WGS) entry which is preliminary data.</text>
</comment>
<sequence>MNTQSSVDTRIKVGIIGFGRMGRFYWEAMTKSDRWNIAYICDTDPESRQLAKELAPGSLIVEDNQKIFEDESVQVVGLFTLADSRMGQIEKAIRYGKHIISEKPIADTMENEWKVVEMTENTNLISTVNLYLRNSWYHNLMKEYIQQGEIGELAIIRICHMTPGLAPGEGHEYEGPAFHDCGMHYVDITRWYAGCDYRTWNAQGVNMWNYKDPWWVQCHGTFQNGVVFDITQGFVYGQLSKDQTHNSYVDIIGTKGVVRMTHDFNTAVVDLHGVNQTIRVEKPFGGKNIDVLCDLFADSVETGKRSSRLPSMRDSAIASEYAWTFLKDTRKHDLPAIGNLRTLEQIRERRKNMKNGYGLLHGNLPKIINP</sequence>
<reference evidence="10 11" key="1">
    <citation type="submission" date="2018-08" db="EMBL/GenBank/DDBJ databases">
        <title>A genome reference for cultivated species of the human gut microbiota.</title>
        <authorList>
            <person name="Zou Y."/>
            <person name="Xue W."/>
            <person name="Luo G."/>
        </authorList>
    </citation>
    <scope>NUCLEOTIDE SEQUENCE [LARGE SCALE GENOMIC DNA]</scope>
    <source>
        <strain evidence="9 11">AF04-46</strain>
        <strain evidence="8 10">AF20-9LB</strain>
    </source>
</reference>
<dbReference type="Pfam" id="PF01408">
    <property type="entry name" value="GFO_IDH_MocA"/>
    <property type="match status" value="1"/>
</dbReference>
<dbReference type="Proteomes" id="UP000266492">
    <property type="component" value="Unassembled WGS sequence"/>
</dbReference>
<dbReference type="Proteomes" id="UP001219389">
    <property type="component" value="Unassembled WGS sequence"/>
</dbReference>
<evidence type="ECO:0000313" key="9">
    <source>
        <dbReference type="EMBL" id="RGX12029.1"/>
    </source>
</evidence>
<evidence type="ECO:0000313" key="12">
    <source>
        <dbReference type="Proteomes" id="UP000365824"/>
    </source>
</evidence>
<name>A0A139LF83_BACOV</name>
<evidence type="ECO:0000313" key="10">
    <source>
        <dbReference type="Proteomes" id="UP000266492"/>
    </source>
</evidence>
<dbReference type="EMBL" id="VWLB01000008">
    <property type="protein sequence ID" value="KAA3929790.1"/>
    <property type="molecule type" value="Genomic_DNA"/>
</dbReference>
<dbReference type="EMBL" id="VWLX01000005">
    <property type="protein sequence ID" value="KAA3806335.1"/>
    <property type="molecule type" value="Genomic_DNA"/>
</dbReference>
<feature type="domain" description="Gfo/Idh/MocA-like oxidoreductase N-terminal" evidence="1">
    <location>
        <begin position="11"/>
        <end position="129"/>
    </location>
</feature>
<evidence type="ECO:0000313" key="8">
    <source>
        <dbReference type="EMBL" id="RGS86331.1"/>
    </source>
</evidence>
<evidence type="ECO:0000313" key="4">
    <source>
        <dbReference type="EMBL" id="KAA3929790.1"/>
    </source>
</evidence>
<dbReference type="GO" id="GO:0000166">
    <property type="term" value="F:nucleotide binding"/>
    <property type="evidence" value="ECO:0007669"/>
    <property type="project" value="InterPro"/>
</dbReference>
<keyword evidence="14" id="KW-1185">Reference proteome</keyword>
<evidence type="ECO:0000313" key="5">
    <source>
        <dbReference type="EMBL" id="KAA4097029.1"/>
    </source>
</evidence>
<dbReference type="AlphaFoldDB" id="A0A139LF83"/>
<dbReference type="InterPro" id="IPR051450">
    <property type="entry name" value="Gfo/Idh/MocA_Oxidoreductases"/>
</dbReference>
<gene>
    <name evidence="9" type="ORF">DWV35_04770</name>
    <name evidence="8" type="ORF">DWX70_04735</name>
    <name evidence="5" type="ORF">F3D66_14275</name>
    <name evidence="4" type="ORF">F3F25_06580</name>
    <name evidence="3" type="ORF">F3F51_07480</name>
    <name evidence="6" type="ORF">PO240_09545</name>
    <name evidence="7" type="ORF">PO382_07030</name>
</gene>
<dbReference type="EMBL" id="QRVZ01000003">
    <property type="protein sequence ID" value="RGS86331.1"/>
    <property type="molecule type" value="Genomic_DNA"/>
</dbReference>
<organism evidence="5 14">
    <name type="scientific">Bacteroides ovatus</name>
    <dbReference type="NCBI Taxonomy" id="28116"/>
    <lineage>
        <taxon>Bacteria</taxon>
        <taxon>Pseudomonadati</taxon>
        <taxon>Bacteroidota</taxon>
        <taxon>Bacteroidia</taxon>
        <taxon>Bacteroidales</taxon>
        <taxon>Bacteroidaceae</taxon>
        <taxon>Bacteroides</taxon>
    </lineage>
</organism>
<evidence type="ECO:0000313" key="6">
    <source>
        <dbReference type="EMBL" id="MDC2408113.1"/>
    </source>
</evidence>
<dbReference type="Proteomes" id="UP001214017">
    <property type="component" value="Unassembled WGS sequence"/>
</dbReference>
<dbReference type="Proteomes" id="UP000365824">
    <property type="component" value="Unassembled WGS sequence"/>
</dbReference>
<dbReference type="Proteomes" id="UP000460135">
    <property type="component" value="Unassembled WGS sequence"/>
</dbReference>
<evidence type="ECO:0000313" key="14">
    <source>
        <dbReference type="Proteomes" id="UP000473905"/>
    </source>
</evidence>
<evidence type="ECO:0000313" key="7">
    <source>
        <dbReference type="EMBL" id="MDC2741974.1"/>
    </source>
</evidence>
<accession>A0A139LF83</accession>
<dbReference type="Proteomes" id="UP000286031">
    <property type="component" value="Unassembled WGS sequence"/>
</dbReference>
<dbReference type="InterPro" id="IPR000683">
    <property type="entry name" value="Gfo/Idh/MocA-like_OxRdtase_N"/>
</dbReference>
<dbReference type="Gene3D" id="3.30.360.10">
    <property type="entry name" value="Dihydrodipicolinate Reductase, domain 2"/>
    <property type="match status" value="1"/>
</dbReference>
<dbReference type="InterPro" id="IPR036291">
    <property type="entry name" value="NAD(P)-bd_dom_sf"/>
</dbReference>
<dbReference type="EMBL" id="VWKB01000018">
    <property type="protein sequence ID" value="KAA4097029.1"/>
    <property type="molecule type" value="Genomic_DNA"/>
</dbReference>
<dbReference type="Gene3D" id="3.40.50.720">
    <property type="entry name" value="NAD(P)-binding Rossmann-like Domain"/>
    <property type="match status" value="1"/>
</dbReference>
<feature type="domain" description="GFO/IDH/MocA-like oxidoreductase" evidence="2">
    <location>
        <begin position="140"/>
        <end position="258"/>
    </location>
</feature>
<evidence type="ECO:0000259" key="2">
    <source>
        <dbReference type="Pfam" id="PF22725"/>
    </source>
</evidence>
<reference evidence="12 13" key="2">
    <citation type="journal article" date="2019" name="Nat. Med.">
        <title>A library of human gut bacterial isolates paired with longitudinal multiomics data enables mechanistic microbiome research.</title>
        <authorList>
            <person name="Poyet M."/>
            <person name="Groussin M."/>
            <person name="Gibbons S.M."/>
            <person name="Avila-Pacheco J."/>
            <person name="Jiang X."/>
            <person name="Kearney S.M."/>
            <person name="Perrotta A.R."/>
            <person name="Berdy B."/>
            <person name="Zhao S."/>
            <person name="Lieberman T.D."/>
            <person name="Swanson P.K."/>
            <person name="Smith M."/>
            <person name="Roesemann S."/>
            <person name="Alexander J.E."/>
            <person name="Rich S.A."/>
            <person name="Livny J."/>
            <person name="Vlamakis H."/>
            <person name="Clish C."/>
            <person name="Bullock K."/>
            <person name="Deik A."/>
            <person name="Scott J."/>
            <person name="Pierce K.A."/>
            <person name="Xavier R.J."/>
            <person name="Alm E.J."/>
        </authorList>
    </citation>
    <scope>NUCLEOTIDE SEQUENCE [LARGE SCALE GENOMIC DNA]</scope>
    <source>
        <strain evidence="5 14">BIOML-A134</strain>
        <strain evidence="4 12">BIOML-A160</strain>
        <strain evidence="3 13">BIOML-A183</strain>
    </source>
</reference>
<dbReference type="EMBL" id="QSBI01000004">
    <property type="protein sequence ID" value="RGX12029.1"/>
    <property type="molecule type" value="Genomic_DNA"/>
</dbReference>
<dbReference type="PANTHER" id="PTHR43377:SF1">
    <property type="entry name" value="BILIVERDIN REDUCTASE A"/>
    <property type="match status" value="1"/>
</dbReference>
<dbReference type="EMBL" id="JAQNZF010000007">
    <property type="protein sequence ID" value="MDC2741974.1"/>
    <property type="molecule type" value="Genomic_DNA"/>
</dbReference>
<dbReference type="Pfam" id="PF22725">
    <property type="entry name" value="GFO_IDH_MocA_C3"/>
    <property type="match status" value="1"/>
</dbReference>
<dbReference type="SUPFAM" id="SSF55347">
    <property type="entry name" value="Glyceraldehyde-3-phosphate dehydrogenase-like, C-terminal domain"/>
    <property type="match status" value="1"/>
</dbReference>
<dbReference type="Proteomes" id="UP000473905">
    <property type="component" value="Unassembled WGS sequence"/>
</dbReference>
<protein>
    <submittedName>
        <fullName evidence="5">Gfo/Idh/MocA family oxidoreductase</fullName>
    </submittedName>
</protein>
<evidence type="ECO:0000259" key="1">
    <source>
        <dbReference type="Pfam" id="PF01408"/>
    </source>
</evidence>
<dbReference type="SUPFAM" id="SSF51735">
    <property type="entry name" value="NAD(P)-binding Rossmann-fold domains"/>
    <property type="match status" value="1"/>
</dbReference>
<dbReference type="InterPro" id="IPR055170">
    <property type="entry name" value="GFO_IDH_MocA-like_dom"/>
</dbReference>
<reference evidence="6" key="3">
    <citation type="submission" date="2022-10" db="EMBL/GenBank/DDBJ databases">
        <title>Human gut microbiome strain richness.</title>
        <authorList>
            <person name="Chen-Liaw A."/>
        </authorList>
    </citation>
    <scope>NUCLEOTIDE SEQUENCE</scope>
    <source>
        <strain evidence="7">BSD2780120875st1_E1_BSD2780120875_150330</strain>
        <strain evidence="6">F7_m1001271B151109d0_201107</strain>
    </source>
</reference>
<dbReference type="STRING" id="28116.Bovatus_02230"/>
<evidence type="ECO:0000313" key="11">
    <source>
        <dbReference type="Proteomes" id="UP000286031"/>
    </source>
</evidence>
<proteinExistence type="predicted"/>